<dbReference type="RefSeq" id="WP_273595361.1">
    <property type="nucleotide sequence ID" value="NZ_JAQQXS010000002.1"/>
</dbReference>
<protein>
    <submittedName>
        <fullName evidence="2">DUF2345 domain-containing protein</fullName>
    </submittedName>
</protein>
<gene>
    <name evidence="2" type="ORF">PRZ01_03480</name>
</gene>
<proteinExistence type="predicted"/>
<feature type="non-terminal residue" evidence="2">
    <location>
        <position position="1"/>
    </location>
</feature>
<dbReference type="InterPro" id="IPR018769">
    <property type="entry name" value="VgrG2_DUF2345"/>
</dbReference>
<evidence type="ECO:0000313" key="3">
    <source>
        <dbReference type="Proteomes" id="UP001219862"/>
    </source>
</evidence>
<accession>A0ABT5KPF8</accession>
<evidence type="ECO:0000313" key="2">
    <source>
        <dbReference type="EMBL" id="MDC8784253.1"/>
    </source>
</evidence>
<reference evidence="2 3" key="1">
    <citation type="submission" date="2022-10" db="EMBL/GenBank/DDBJ databases">
        <title>paucibacter sp. hw8 Genome sequencing.</title>
        <authorList>
            <person name="Park S."/>
        </authorList>
    </citation>
    <scope>NUCLEOTIDE SEQUENCE [LARGE SCALE GENOMIC DNA]</scope>
    <source>
        <strain evidence="3">hw8</strain>
    </source>
</reference>
<organism evidence="2 3">
    <name type="scientific">Roseateles koreensis</name>
    <dbReference type="NCBI Taxonomy" id="2987526"/>
    <lineage>
        <taxon>Bacteria</taxon>
        <taxon>Pseudomonadati</taxon>
        <taxon>Pseudomonadota</taxon>
        <taxon>Betaproteobacteria</taxon>
        <taxon>Burkholderiales</taxon>
        <taxon>Sphaerotilaceae</taxon>
        <taxon>Roseateles</taxon>
    </lineage>
</organism>
<feature type="domain" description="DUF2345" evidence="1">
    <location>
        <begin position="59"/>
        <end position="184"/>
    </location>
</feature>
<keyword evidence="3" id="KW-1185">Reference proteome</keyword>
<evidence type="ECO:0000259" key="1">
    <source>
        <dbReference type="Pfam" id="PF10106"/>
    </source>
</evidence>
<dbReference type="Proteomes" id="UP001219862">
    <property type="component" value="Unassembled WGS sequence"/>
</dbReference>
<dbReference type="Pfam" id="PF10106">
    <property type="entry name" value="DUF2345"/>
    <property type="match status" value="1"/>
</dbReference>
<dbReference type="EMBL" id="JAQQXS010000002">
    <property type="protein sequence ID" value="MDC8784253.1"/>
    <property type="molecule type" value="Genomic_DNA"/>
</dbReference>
<sequence length="291" mass="30401">RSAPHHDPTGPGAQTHNAPLQDHLKAIRPWADNRAKAASQVGLEAASSLQGSDQLQKSLVGHKAPLQAWSSPVGIALSARKNLILASEQTQGIYAQAAINLTSAAGLSLSAKKGVRIHAESGGLKQIVSEGDYTVHVQNGDLEVLAKQDVKFESKSGVIRLQTQGGQYFVEVGPKGLRIKAQQVINKAGVKVDYTGGAWSGQPSTSAGGAEGLGYFGVMKVKDLAAGFVLTNDQGVILAGQAYTLTTKDGRHIEGMTNEHGHTDLPAGDLATDLEVTLGHMSQNKGDAQHG</sequence>
<name>A0ABT5KPF8_9BURK</name>
<comment type="caution">
    <text evidence="2">The sequence shown here is derived from an EMBL/GenBank/DDBJ whole genome shotgun (WGS) entry which is preliminary data.</text>
</comment>